<keyword evidence="2" id="KW-1185">Reference proteome</keyword>
<dbReference type="Proteomes" id="UP000765509">
    <property type="component" value="Unassembled WGS sequence"/>
</dbReference>
<evidence type="ECO:0008006" key="3">
    <source>
        <dbReference type="Google" id="ProtNLM"/>
    </source>
</evidence>
<name>A0A9Q3DLT8_9BASI</name>
<comment type="caution">
    <text evidence="1">The sequence shown here is derived from an EMBL/GenBank/DDBJ whole genome shotgun (WGS) entry which is preliminary data.</text>
</comment>
<accession>A0A9Q3DLT8</accession>
<reference evidence="1" key="1">
    <citation type="submission" date="2021-03" db="EMBL/GenBank/DDBJ databases">
        <title>Draft genome sequence of rust myrtle Austropuccinia psidii MF-1, a brazilian biotype.</title>
        <authorList>
            <person name="Quecine M.C."/>
            <person name="Pachon D.M.R."/>
            <person name="Bonatelli M.L."/>
            <person name="Correr F.H."/>
            <person name="Franceschini L.M."/>
            <person name="Leite T.F."/>
            <person name="Margarido G.R.A."/>
            <person name="Almeida C.A."/>
            <person name="Ferrarezi J.A."/>
            <person name="Labate C.A."/>
        </authorList>
    </citation>
    <scope>NUCLEOTIDE SEQUENCE</scope>
    <source>
        <strain evidence="1">MF-1</strain>
    </source>
</reference>
<dbReference type="EMBL" id="AVOT02017651">
    <property type="protein sequence ID" value="MBW0503943.1"/>
    <property type="molecule type" value="Genomic_DNA"/>
</dbReference>
<sequence>MRQENGKHDWIWWKSEIITKWAKNYWRFKMENAFESATFNAEKDKNLPWFLKQKDRLFDLHPDMSDSIINIKILAKCGGELEHAIKCICVEPCSKEDYINAIEDIIIRKRIGKNWTRNPREYKVVRRTSREDRRPEIPVLKCHKCGSTLHLASTCTKKTKINEVQVIEELKCAEEKEEYDQDSEFSEETSAEEYPMENITDFFEFTEVHTYLPQYIEDFYNLINIQDARMCKTKLAKGKAYTAGASCIK</sequence>
<protein>
    <recommendedName>
        <fullName evidence="3">CCHC-type domain-containing protein</fullName>
    </recommendedName>
</protein>
<dbReference type="AlphaFoldDB" id="A0A9Q3DLT8"/>
<gene>
    <name evidence="1" type="ORF">O181_043658</name>
</gene>
<evidence type="ECO:0000313" key="2">
    <source>
        <dbReference type="Proteomes" id="UP000765509"/>
    </source>
</evidence>
<evidence type="ECO:0000313" key="1">
    <source>
        <dbReference type="EMBL" id="MBW0503943.1"/>
    </source>
</evidence>
<proteinExistence type="predicted"/>
<organism evidence="1 2">
    <name type="scientific">Austropuccinia psidii MF-1</name>
    <dbReference type="NCBI Taxonomy" id="1389203"/>
    <lineage>
        <taxon>Eukaryota</taxon>
        <taxon>Fungi</taxon>
        <taxon>Dikarya</taxon>
        <taxon>Basidiomycota</taxon>
        <taxon>Pucciniomycotina</taxon>
        <taxon>Pucciniomycetes</taxon>
        <taxon>Pucciniales</taxon>
        <taxon>Sphaerophragmiaceae</taxon>
        <taxon>Austropuccinia</taxon>
    </lineage>
</organism>